<dbReference type="InterPro" id="IPR014922">
    <property type="entry name" value="YdhG-like"/>
</dbReference>
<reference evidence="3" key="1">
    <citation type="submission" date="2023-08" db="EMBL/GenBank/DDBJ databases">
        <authorList>
            <person name="Audoor S."/>
            <person name="Bilcke G."/>
        </authorList>
    </citation>
    <scope>NUCLEOTIDE SEQUENCE</scope>
</reference>
<name>A0AAD2FPP5_9STRA</name>
<gene>
    <name evidence="3" type="ORF">CYCCA115_LOCUS11671</name>
</gene>
<organism evidence="3 4">
    <name type="scientific">Cylindrotheca closterium</name>
    <dbReference type="NCBI Taxonomy" id="2856"/>
    <lineage>
        <taxon>Eukaryota</taxon>
        <taxon>Sar</taxon>
        <taxon>Stramenopiles</taxon>
        <taxon>Ochrophyta</taxon>
        <taxon>Bacillariophyta</taxon>
        <taxon>Bacillariophyceae</taxon>
        <taxon>Bacillariophycidae</taxon>
        <taxon>Bacillariales</taxon>
        <taxon>Bacillariaceae</taxon>
        <taxon>Cylindrotheca</taxon>
    </lineage>
</organism>
<dbReference type="Pfam" id="PF08818">
    <property type="entry name" value="DUF1801"/>
    <property type="match status" value="1"/>
</dbReference>
<sequence length="227" mass="24646">MVTLRPRKIKATIGTTKEVIATKNKSSGRPAAKIAKMAATCSSASSSGGKTKTTKATSSLKKASKTNDARYKVTETSTASSLKGAKDPEGILEEYLTTMVADHDETKHAAIKELHALIRQKAPNLVPELQGKSTLAYGGFDYVTKSKCTGRWSRLSIMVNKKGLSLVVCGYKDGKYLLEHYPKKYFGKVLSVGKSCIRFTKLEDLNMEHIGEVLEESNSADISAMFA</sequence>
<feature type="domain" description="YdhG-like" evidence="2">
    <location>
        <begin position="109"/>
        <end position="216"/>
    </location>
</feature>
<comment type="caution">
    <text evidence="3">The sequence shown here is derived from an EMBL/GenBank/DDBJ whole genome shotgun (WGS) entry which is preliminary data.</text>
</comment>
<dbReference type="AlphaFoldDB" id="A0AAD2FPP5"/>
<evidence type="ECO:0000259" key="2">
    <source>
        <dbReference type="Pfam" id="PF08818"/>
    </source>
</evidence>
<feature type="region of interest" description="Disordered" evidence="1">
    <location>
        <begin position="40"/>
        <end position="70"/>
    </location>
</feature>
<dbReference type="Proteomes" id="UP001295423">
    <property type="component" value="Unassembled WGS sequence"/>
</dbReference>
<protein>
    <recommendedName>
        <fullName evidence="2">YdhG-like domain-containing protein</fullName>
    </recommendedName>
</protein>
<evidence type="ECO:0000256" key="1">
    <source>
        <dbReference type="SAM" id="MobiDB-lite"/>
    </source>
</evidence>
<keyword evidence="4" id="KW-1185">Reference proteome</keyword>
<proteinExistence type="predicted"/>
<accession>A0AAD2FPP5</accession>
<evidence type="ECO:0000313" key="3">
    <source>
        <dbReference type="EMBL" id="CAJ1948547.1"/>
    </source>
</evidence>
<dbReference type="EMBL" id="CAKOGP040001747">
    <property type="protein sequence ID" value="CAJ1948547.1"/>
    <property type="molecule type" value="Genomic_DNA"/>
</dbReference>
<feature type="compositionally biased region" description="Low complexity" evidence="1">
    <location>
        <begin position="40"/>
        <end position="61"/>
    </location>
</feature>
<evidence type="ECO:0000313" key="4">
    <source>
        <dbReference type="Proteomes" id="UP001295423"/>
    </source>
</evidence>